<accession>A0ABP1B827</accession>
<dbReference type="Gene3D" id="3.40.30.10">
    <property type="entry name" value="Glutaredoxin"/>
    <property type="match status" value="2"/>
</dbReference>
<evidence type="ECO:0000259" key="2">
    <source>
        <dbReference type="PROSITE" id="PS50404"/>
    </source>
</evidence>
<dbReference type="SUPFAM" id="SSF52833">
    <property type="entry name" value="Thioredoxin-like"/>
    <property type="match status" value="2"/>
</dbReference>
<dbReference type="InterPro" id="IPR036249">
    <property type="entry name" value="Thioredoxin-like_sf"/>
</dbReference>
<dbReference type="Pfam" id="PF13417">
    <property type="entry name" value="GST_N_3"/>
    <property type="match status" value="2"/>
</dbReference>
<dbReference type="InterPro" id="IPR040079">
    <property type="entry name" value="Glutathione_S-Trfase"/>
</dbReference>
<feature type="chain" id="PRO_5046688036" description="GST N-terminal domain-containing protein" evidence="1">
    <location>
        <begin position="20"/>
        <end position="405"/>
    </location>
</feature>
<dbReference type="Proteomes" id="UP001497522">
    <property type="component" value="Chromosome 2"/>
</dbReference>
<dbReference type="PROSITE" id="PS51354">
    <property type="entry name" value="GLUTAREDOXIN_2"/>
    <property type="match status" value="1"/>
</dbReference>
<feature type="domain" description="GST N-terminal" evidence="2">
    <location>
        <begin position="197"/>
        <end position="279"/>
    </location>
</feature>
<name>A0ABP1B827_9BRYO</name>
<feature type="domain" description="GST N-terminal" evidence="2">
    <location>
        <begin position="318"/>
        <end position="399"/>
    </location>
</feature>
<feature type="signal peptide" evidence="1">
    <location>
        <begin position="1"/>
        <end position="19"/>
    </location>
</feature>
<keyword evidence="4" id="KW-1185">Reference proteome</keyword>
<evidence type="ECO:0000313" key="3">
    <source>
        <dbReference type="EMBL" id="CAK9871342.1"/>
    </source>
</evidence>
<proteinExistence type="predicted"/>
<evidence type="ECO:0000313" key="4">
    <source>
        <dbReference type="Proteomes" id="UP001497522"/>
    </source>
</evidence>
<dbReference type="PANTHER" id="PTHR45288:SF2">
    <property type="entry name" value="THIOREDOXIN FAMILY PROTEIN"/>
    <property type="match status" value="1"/>
</dbReference>
<gene>
    <name evidence="3" type="ORF">CSSPJE1EN2_LOCUS14010</name>
</gene>
<dbReference type="SFLD" id="SFLDG01181">
    <property type="entry name" value="SUF2"/>
    <property type="match status" value="1"/>
</dbReference>
<reference evidence="3 4" key="1">
    <citation type="submission" date="2024-03" db="EMBL/GenBank/DDBJ databases">
        <authorList>
            <consortium name="ELIXIR-Norway"/>
            <consortium name="Elixir Norway"/>
        </authorList>
    </citation>
    <scope>NUCLEOTIDE SEQUENCE [LARGE SCALE GENOMIC DNA]</scope>
</reference>
<organism evidence="3 4">
    <name type="scientific">Sphagnum jensenii</name>
    <dbReference type="NCBI Taxonomy" id="128206"/>
    <lineage>
        <taxon>Eukaryota</taxon>
        <taxon>Viridiplantae</taxon>
        <taxon>Streptophyta</taxon>
        <taxon>Embryophyta</taxon>
        <taxon>Bryophyta</taxon>
        <taxon>Sphagnophytina</taxon>
        <taxon>Sphagnopsida</taxon>
        <taxon>Sphagnales</taxon>
        <taxon>Sphagnaceae</taxon>
        <taxon>Sphagnum</taxon>
    </lineage>
</organism>
<protein>
    <recommendedName>
        <fullName evidence="2">GST N-terminal domain-containing protein</fullName>
    </recommendedName>
</protein>
<dbReference type="EMBL" id="OZ023703">
    <property type="protein sequence ID" value="CAK9871342.1"/>
    <property type="molecule type" value="Genomic_DNA"/>
</dbReference>
<dbReference type="CDD" id="cd03041">
    <property type="entry name" value="GST_N_2GST_N"/>
    <property type="match status" value="2"/>
</dbReference>
<evidence type="ECO:0000256" key="1">
    <source>
        <dbReference type="SAM" id="SignalP"/>
    </source>
</evidence>
<sequence>MALLCCSLAHLHITQIVDSQSSSWNRRSSLPSHSAHICIHSSDSGGCGSRVCCNSLGNGINGLKDGMDFSQIRVLHSRPRSQKRSQQKRKRCIVLMQNNSGGGGDITKEVVVKESTSDRREEGSLETTQKVEDPRKSILSILCPLLKFFGGGDPAAPRNALLETATTGVSSIARLPWGSQVLPEVAAARAESGQPPQLFQLYEFEACPFCRRVREALTELDLSAEVYPCPKGSIRHREFVRSVGGKEQFPYFLDPNTGVSMYESSDIVRYLFSKYGQGRQPPPGLLESTLVTGWVPTLMRAGRGMSLYAHATLQPPHKKLELFSYENNQFARLVRETLCELELPYILRNSGKGSSCRPALLQTAGSTKVPFLVDPNTGVSMGESKDIIAYLFQTYGGSTPNPVAG</sequence>
<dbReference type="InterPro" id="IPR004045">
    <property type="entry name" value="Glutathione_S-Trfase_N"/>
</dbReference>
<dbReference type="PANTHER" id="PTHR45288">
    <property type="entry name" value="THIOREDOXIN FAMILY PROTEIN"/>
    <property type="match status" value="1"/>
</dbReference>
<keyword evidence="1" id="KW-0732">Signal</keyword>
<dbReference type="SFLD" id="SFLDS00019">
    <property type="entry name" value="Glutathione_Transferase_(cytos"/>
    <property type="match status" value="1"/>
</dbReference>
<dbReference type="PROSITE" id="PS50404">
    <property type="entry name" value="GST_NTER"/>
    <property type="match status" value="2"/>
</dbReference>